<evidence type="ECO:0000259" key="2">
    <source>
        <dbReference type="Pfam" id="PF09922"/>
    </source>
</evidence>
<evidence type="ECO:0000259" key="3">
    <source>
        <dbReference type="Pfam" id="PF22570"/>
    </source>
</evidence>
<dbReference type="PANTHER" id="PTHR40763">
    <property type="entry name" value="MEMBRANE PROTEIN-RELATED"/>
    <property type="match status" value="1"/>
</dbReference>
<organism evidence="4 5">
    <name type="scientific">Labilibaculum filiforme</name>
    <dbReference type="NCBI Taxonomy" id="1940526"/>
    <lineage>
        <taxon>Bacteria</taxon>
        <taxon>Pseudomonadati</taxon>
        <taxon>Bacteroidota</taxon>
        <taxon>Bacteroidia</taxon>
        <taxon>Marinilabiliales</taxon>
        <taxon>Marinifilaceae</taxon>
        <taxon>Labilibaculum</taxon>
    </lineage>
</organism>
<keyword evidence="1" id="KW-0812">Transmembrane</keyword>
<dbReference type="Proteomes" id="UP000233535">
    <property type="component" value="Unassembled WGS sequence"/>
</dbReference>
<dbReference type="InterPro" id="IPR054331">
    <property type="entry name" value="LiaF_TM"/>
</dbReference>
<feature type="domain" description="Cell wall-active antibiotics response LiaF-like C-terminal" evidence="2">
    <location>
        <begin position="146"/>
        <end position="204"/>
    </location>
</feature>
<evidence type="ECO:0000313" key="4">
    <source>
        <dbReference type="EMBL" id="PKQ63875.1"/>
    </source>
</evidence>
<dbReference type="AlphaFoldDB" id="A0A2N3I0L8"/>
<keyword evidence="5" id="KW-1185">Reference proteome</keyword>
<dbReference type="RefSeq" id="WP_101260821.1">
    <property type="nucleotide sequence ID" value="NZ_MVDD01000004.1"/>
</dbReference>
<feature type="domain" description="LiaF transmembrane" evidence="3">
    <location>
        <begin position="14"/>
        <end position="110"/>
    </location>
</feature>
<evidence type="ECO:0008006" key="6">
    <source>
        <dbReference type="Google" id="ProtNLM"/>
    </source>
</evidence>
<sequence length="238" mass="26489">MKSNHKSNTNNRAIFGIFLILFGCLLVLKNLDFIPYELRYVIFSWPMLLFGLGALFFFGKDDKTTGIVLMAVGGVFLMPMIFDWSFNWRGLFWPVMLIVIGVVVIRKRNESGFDKQRPVEGSNSDYIDELNVFGGGEKVINTKNFRGGKITCVFGGTELNFTNADLAEGTNIIDVFTMFGGCVLVVPSDWEVKVEVSAILGGVSDKRIPTTNYIVEPKKELIIKGVVALGGCEIKSYK</sequence>
<feature type="transmembrane region" description="Helical" evidence="1">
    <location>
        <begin position="65"/>
        <end position="82"/>
    </location>
</feature>
<comment type="caution">
    <text evidence="4">The sequence shown here is derived from an EMBL/GenBank/DDBJ whole genome shotgun (WGS) entry which is preliminary data.</text>
</comment>
<feature type="transmembrane region" description="Helical" evidence="1">
    <location>
        <begin position="12"/>
        <end position="28"/>
    </location>
</feature>
<keyword evidence="1" id="KW-1133">Transmembrane helix</keyword>
<evidence type="ECO:0000313" key="5">
    <source>
        <dbReference type="Proteomes" id="UP000233535"/>
    </source>
</evidence>
<dbReference type="InterPro" id="IPR024425">
    <property type="entry name" value="LiaF-like_C"/>
</dbReference>
<protein>
    <recommendedName>
        <fullName evidence="6">Cell wall-active antibiotics response LiaF-like C-terminal domain-containing protein</fullName>
    </recommendedName>
</protein>
<keyword evidence="1" id="KW-0472">Membrane</keyword>
<name>A0A2N3I0L8_9BACT</name>
<dbReference type="Pfam" id="PF09922">
    <property type="entry name" value="LiaF-like_C"/>
    <property type="match status" value="1"/>
</dbReference>
<proteinExistence type="predicted"/>
<dbReference type="PANTHER" id="PTHR40763:SF5">
    <property type="entry name" value="MEMBRANE PROTEIN"/>
    <property type="match status" value="1"/>
</dbReference>
<dbReference type="PROSITE" id="PS51257">
    <property type="entry name" value="PROKAR_LIPOPROTEIN"/>
    <property type="match status" value="1"/>
</dbReference>
<accession>A0A2N3I0L8</accession>
<reference evidence="4 5" key="1">
    <citation type="journal article" date="2017" name="Front. Microbiol.">
        <title>Labilibaculum manganireducens gen. nov., sp. nov. and Labilibaculum filiforme sp. nov., Novel Bacteroidetes Isolated from Subsurface Sediments of the Baltic Sea.</title>
        <authorList>
            <person name="Vandieken V."/>
            <person name="Marshall I.P."/>
            <person name="Niemann H."/>
            <person name="Engelen B."/>
            <person name="Cypionka H."/>
        </authorList>
    </citation>
    <scope>NUCLEOTIDE SEQUENCE [LARGE SCALE GENOMIC DNA]</scope>
    <source>
        <strain evidence="4 5">59.16B</strain>
    </source>
</reference>
<feature type="transmembrane region" description="Helical" evidence="1">
    <location>
        <begin position="40"/>
        <end position="58"/>
    </location>
</feature>
<gene>
    <name evidence="4" type="ORF">BZG02_07610</name>
</gene>
<dbReference type="OrthoDB" id="129627at2"/>
<dbReference type="Pfam" id="PF22570">
    <property type="entry name" value="LiaF-TM"/>
    <property type="match status" value="1"/>
</dbReference>
<dbReference type="EMBL" id="MVDD01000004">
    <property type="protein sequence ID" value="PKQ63875.1"/>
    <property type="molecule type" value="Genomic_DNA"/>
</dbReference>
<evidence type="ECO:0000256" key="1">
    <source>
        <dbReference type="SAM" id="Phobius"/>
    </source>
</evidence>
<feature type="transmembrane region" description="Helical" evidence="1">
    <location>
        <begin position="88"/>
        <end position="105"/>
    </location>
</feature>